<evidence type="ECO:0000256" key="1">
    <source>
        <dbReference type="ARBA" id="ARBA00008072"/>
    </source>
</evidence>
<dbReference type="SMART" id="SM00829">
    <property type="entry name" value="PKS_ER"/>
    <property type="match status" value="1"/>
</dbReference>
<evidence type="ECO:0000259" key="3">
    <source>
        <dbReference type="SMART" id="SM00829"/>
    </source>
</evidence>
<sequence>MFEANIHNIIQIIRTTNRSIVIMVLSTMKAMVTEVPENGSKPELIKKDISPPMLEPHEVLVKVTTVAQNPTDVQAFDLNLFGNGAVLGCDFAGKVERLGKDATKVTEGDTIAGLIWGGEVKGLGAYSEYTKAHESICFKVPKSISFTEAATIPLASLTAWLAFFSRDSLNIDRNKSDTTVLIWGGSSSVGQYAIQIAAILGFNIITTCSPHSFDLVKSFGATHVFDYSDPNVVKSIKEVAPDLKYVFDTIGKETSSVKASGAIDENGGTLCTVRPDKSFTENVTKQTKVTPVLVWTAFNRVIQYKKASFPASEDDHKLGVEFNEKLPGWIDEGKIKPNKPKVLSGLDAIPQGFQEHRDGKISGFKIVYEL</sequence>
<dbReference type="EMBL" id="LN649232">
    <property type="protein sequence ID" value="CEI39354.1"/>
    <property type="molecule type" value="Genomic_DNA"/>
</dbReference>
<evidence type="ECO:0000313" key="4">
    <source>
        <dbReference type="EMBL" id="CEI39354.1"/>
    </source>
</evidence>
<dbReference type="CDD" id="cd08249">
    <property type="entry name" value="enoyl_reductase_like"/>
    <property type="match status" value="1"/>
</dbReference>
<dbReference type="InterPro" id="IPR036291">
    <property type="entry name" value="NAD(P)-bd_dom_sf"/>
</dbReference>
<dbReference type="Proteomes" id="UP000245910">
    <property type="component" value="Chromosome IIII"/>
</dbReference>
<evidence type="ECO:0000313" key="5">
    <source>
        <dbReference type="Proteomes" id="UP000245910"/>
    </source>
</evidence>
<keyword evidence="5" id="KW-1185">Reference proteome</keyword>
<reference evidence="5" key="1">
    <citation type="submission" date="2014-10" db="EMBL/GenBank/DDBJ databases">
        <authorList>
            <person name="King R."/>
        </authorList>
    </citation>
    <scope>NUCLEOTIDE SEQUENCE [LARGE SCALE GENOMIC DNA]</scope>
    <source>
        <strain evidence="5">A3/5</strain>
    </source>
</reference>
<dbReference type="SUPFAM" id="SSF50129">
    <property type="entry name" value="GroES-like"/>
    <property type="match status" value="1"/>
</dbReference>
<dbReference type="Gene3D" id="3.90.180.10">
    <property type="entry name" value="Medium-chain alcohol dehydrogenases, catalytic domain"/>
    <property type="match status" value="1"/>
</dbReference>
<dbReference type="Gene3D" id="3.40.50.720">
    <property type="entry name" value="NAD(P)-binding Rossmann-like Domain"/>
    <property type="match status" value="1"/>
</dbReference>
<dbReference type="InterPro" id="IPR013149">
    <property type="entry name" value="ADH-like_C"/>
</dbReference>
<dbReference type="Pfam" id="PF00107">
    <property type="entry name" value="ADH_zinc_N"/>
    <property type="match status" value="1"/>
</dbReference>
<dbReference type="AlphaFoldDB" id="A0A2L2SNW7"/>
<protein>
    <recommendedName>
        <fullName evidence="3">Enoyl reductase (ER) domain-containing protein</fullName>
    </recommendedName>
</protein>
<dbReference type="InterPro" id="IPR020843">
    <property type="entry name" value="ER"/>
</dbReference>
<dbReference type="SUPFAM" id="SSF51735">
    <property type="entry name" value="NAD(P)-binding Rossmann-fold domains"/>
    <property type="match status" value="1"/>
</dbReference>
<feature type="domain" description="Enoyl reductase (ER)" evidence="3">
    <location>
        <begin position="39"/>
        <end position="368"/>
    </location>
</feature>
<dbReference type="InterPro" id="IPR011032">
    <property type="entry name" value="GroES-like_sf"/>
</dbReference>
<dbReference type="PANTHER" id="PTHR45348:SF2">
    <property type="entry name" value="ZINC-TYPE ALCOHOL DEHYDROGENASE-LIKE PROTEIN C2E1P3.01"/>
    <property type="match status" value="1"/>
</dbReference>
<dbReference type="InterPro" id="IPR047122">
    <property type="entry name" value="Trans-enoyl_RdTase-like"/>
</dbReference>
<accession>A0A2L2SNW7</accession>
<dbReference type="STRING" id="56646.A0A2L2SNW7"/>
<dbReference type="PANTHER" id="PTHR45348">
    <property type="entry name" value="HYPOTHETICAL OXIDOREDUCTASE (EUROFUNG)"/>
    <property type="match status" value="1"/>
</dbReference>
<comment type="similarity">
    <text evidence="1">Belongs to the zinc-containing alcohol dehydrogenase family.</text>
</comment>
<keyword evidence="2" id="KW-0560">Oxidoreductase</keyword>
<proteinExistence type="inferred from homology"/>
<evidence type="ECO:0000256" key="2">
    <source>
        <dbReference type="ARBA" id="ARBA00023002"/>
    </source>
</evidence>
<dbReference type="GO" id="GO:0016651">
    <property type="term" value="F:oxidoreductase activity, acting on NAD(P)H"/>
    <property type="evidence" value="ECO:0007669"/>
    <property type="project" value="InterPro"/>
</dbReference>
<name>A0A2L2SNW7_9HYPO</name>
<dbReference type="InterPro" id="IPR013154">
    <property type="entry name" value="ADH-like_N"/>
</dbReference>
<organism evidence="4 5">
    <name type="scientific">Fusarium venenatum</name>
    <dbReference type="NCBI Taxonomy" id="56646"/>
    <lineage>
        <taxon>Eukaryota</taxon>
        <taxon>Fungi</taxon>
        <taxon>Dikarya</taxon>
        <taxon>Ascomycota</taxon>
        <taxon>Pezizomycotina</taxon>
        <taxon>Sordariomycetes</taxon>
        <taxon>Hypocreomycetidae</taxon>
        <taxon>Hypocreales</taxon>
        <taxon>Nectriaceae</taxon>
        <taxon>Fusarium</taxon>
    </lineage>
</organism>
<dbReference type="Pfam" id="PF08240">
    <property type="entry name" value="ADH_N"/>
    <property type="match status" value="1"/>
</dbReference>